<evidence type="ECO:0000259" key="3">
    <source>
        <dbReference type="Pfam" id="PF08386"/>
    </source>
</evidence>
<dbReference type="GO" id="GO:0004177">
    <property type="term" value="F:aminopeptidase activity"/>
    <property type="evidence" value="ECO:0007669"/>
    <property type="project" value="UniProtKB-EC"/>
</dbReference>
<dbReference type="PANTHER" id="PTHR43722:SF1">
    <property type="entry name" value="PROLINE IMINOPEPTIDASE"/>
    <property type="match status" value="1"/>
</dbReference>
<comment type="caution">
    <text evidence="4">The sequence shown here is derived from an EMBL/GenBank/DDBJ whole genome shotgun (WGS) entry which is preliminary data.</text>
</comment>
<dbReference type="SUPFAM" id="SSF53474">
    <property type="entry name" value="alpha/beta-Hydrolases"/>
    <property type="match status" value="1"/>
</dbReference>
<evidence type="ECO:0000259" key="2">
    <source>
        <dbReference type="Pfam" id="PF00561"/>
    </source>
</evidence>
<dbReference type="Proteomes" id="UP001530400">
    <property type="component" value="Unassembled WGS sequence"/>
</dbReference>
<organism evidence="4 5">
    <name type="scientific">Cyclotella atomus</name>
    <dbReference type="NCBI Taxonomy" id="382360"/>
    <lineage>
        <taxon>Eukaryota</taxon>
        <taxon>Sar</taxon>
        <taxon>Stramenopiles</taxon>
        <taxon>Ochrophyta</taxon>
        <taxon>Bacillariophyta</taxon>
        <taxon>Coscinodiscophyceae</taxon>
        <taxon>Thalassiosirophycidae</taxon>
        <taxon>Stephanodiscales</taxon>
        <taxon>Stephanodiscaceae</taxon>
        <taxon>Cyclotella</taxon>
    </lineage>
</organism>
<keyword evidence="1" id="KW-0732">Signal</keyword>
<dbReference type="Pfam" id="PF08386">
    <property type="entry name" value="Abhydrolase_4"/>
    <property type="match status" value="1"/>
</dbReference>
<feature type="domain" description="AB hydrolase-1" evidence="2">
    <location>
        <begin position="121"/>
        <end position="307"/>
    </location>
</feature>
<sequence length="655" mass="72722">MKLLSSIFATAAILPAQAAAAEGLGLRGHQPNLSTKATPKPNVFQAAISLEDFKNVDPPKFEWVNPDEIKAGETTCGFLKAPLVWEIAELDIEYPIVETYVCITFATEQPAPRGNLAVHCGGPGGLSLCVYGIWLDLDEEARSTYNIIGFDQRGMGRSTPTFTIPECAVQMQGDESSVLYTINYNDEHSIRAAAQLYKKVHLQCWNHPSFQLEAGNVTYHFLEHSGTRQLAEDIERVRRIFGDQPLSVYGISYGTVVMGVYATVFSDNVNLMVLDGSVDPNSDIVSRTLDNARANQDRLDYFFASCEFGNEQCGTTDVRTCINDLSRMVDRIGNEYQNWVAPFSSILEVLGINANKGVVMNMIISVVFTAYADMESLCQYAANDDESSFADWVIEHLIGNEAFEFEPQSFDVVNVTRGDATYFFEFNSESKPTSNEHPDSNWPFEGFGNLTLTSVAQDLITAQDMAGGAYDEDRYVNFFMKINQDYPGAGTQLPARDVSQWYSATYYWPNITPLPPVGNPLLKGVIAGQLFDPATPYIWTQKMRDSFKSATLLSSRSVNHGIGSARESISGDRRCYGNILRYLKNGVVDFQDGKVCDVSIVVVVIEFTYYIGKAIIDLVFYDHSLYRQCPLAAAAPSLTSCIINNAEERSILRRP</sequence>
<reference evidence="4 5" key="1">
    <citation type="submission" date="2024-10" db="EMBL/GenBank/DDBJ databases">
        <title>Updated reference genomes for cyclostephanoid diatoms.</title>
        <authorList>
            <person name="Roberts W.R."/>
            <person name="Alverson A.J."/>
        </authorList>
    </citation>
    <scope>NUCLEOTIDE SEQUENCE [LARGE SCALE GENOMIC DNA]</scope>
    <source>
        <strain evidence="4 5">AJA010-31</strain>
    </source>
</reference>
<evidence type="ECO:0000313" key="5">
    <source>
        <dbReference type="Proteomes" id="UP001530400"/>
    </source>
</evidence>
<dbReference type="AlphaFoldDB" id="A0ABD3Q8W8"/>
<accession>A0ABD3Q8W8</accession>
<feature type="signal peptide" evidence="1">
    <location>
        <begin position="1"/>
        <end position="20"/>
    </location>
</feature>
<evidence type="ECO:0000256" key="1">
    <source>
        <dbReference type="SAM" id="SignalP"/>
    </source>
</evidence>
<keyword evidence="5" id="KW-1185">Reference proteome</keyword>
<gene>
    <name evidence="4" type="ORF">ACHAWO_009003</name>
</gene>
<dbReference type="InterPro" id="IPR000073">
    <property type="entry name" value="AB_hydrolase_1"/>
</dbReference>
<dbReference type="InterPro" id="IPR029058">
    <property type="entry name" value="AB_hydrolase_fold"/>
</dbReference>
<name>A0ABD3Q8W8_9STRA</name>
<dbReference type="Gene3D" id="3.40.50.1820">
    <property type="entry name" value="alpha/beta hydrolase"/>
    <property type="match status" value="1"/>
</dbReference>
<feature type="domain" description="Peptidase S33 tripeptidyl aminopeptidase-like C-terminal" evidence="3">
    <location>
        <begin position="527"/>
        <end position="592"/>
    </location>
</feature>
<proteinExistence type="predicted"/>
<dbReference type="EMBL" id="JALLPJ020000297">
    <property type="protein sequence ID" value="KAL3796334.1"/>
    <property type="molecule type" value="Genomic_DNA"/>
</dbReference>
<feature type="chain" id="PRO_5044883528" description="AB hydrolase-1 domain-containing protein" evidence="1">
    <location>
        <begin position="21"/>
        <end position="655"/>
    </location>
</feature>
<dbReference type="PANTHER" id="PTHR43722">
    <property type="entry name" value="PROLINE IMINOPEPTIDASE"/>
    <property type="match status" value="1"/>
</dbReference>
<evidence type="ECO:0000313" key="4">
    <source>
        <dbReference type="EMBL" id="KAL3796334.1"/>
    </source>
</evidence>
<dbReference type="InterPro" id="IPR005944">
    <property type="entry name" value="Pro_iminopeptidase"/>
</dbReference>
<evidence type="ECO:0008006" key="6">
    <source>
        <dbReference type="Google" id="ProtNLM"/>
    </source>
</evidence>
<dbReference type="Pfam" id="PF00561">
    <property type="entry name" value="Abhydrolase_1"/>
    <property type="match status" value="1"/>
</dbReference>
<dbReference type="InterPro" id="IPR013595">
    <property type="entry name" value="Pept_S33_TAP-like_C"/>
</dbReference>
<protein>
    <recommendedName>
        <fullName evidence="6">AB hydrolase-1 domain-containing protein</fullName>
    </recommendedName>
</protein>